<sequence>MKIVFLETKSIGKDLDLKSFEKLGEVVCYEETRREQIRERTADADIAVINKAQMNSETLKDACRLKLICVTATGTDNLDKRYLEQRKILWKNVAGYSTESVAQHTFALLFFLLEKLHYYNEYVKSGKYIEETIFTHLGQPTFELREKTWGIIGMGAIGQRVAQLAEAFGCRVIYYSTSGKNQQKDYTSVSLDTLLRESDVISVHAPLTENTKNLMNRQAFAKMKKTALFINVGRGPIVEEEALAQALEQDEIGGAGLDVLSTEPMAADCPLFRIKDSSKLIITPHIAWATREARGRLMERVWKQIRDFLEEK</sequence>
<dbReference type="InterPro" id="IPR036291">
    <property type="entry name" value="NAD(P)-bd_dom_sf"/>
</dbReference>
<comment type="similarity">
    <text evidence="1 4">Belongs to the D-isomer specific 2-hydroxyacid dehydrogenase family.</text>
</comment>
<dbReference type="Pfam" id="PF00389">
    <property type="entry name" value="2-Hacid_dh"/>
    <property type="match status" value="1"/>
</dbReference>
<dbReference type="InterPro" id="IPR029753">
    <property type="entry name" value="D-isomer_DH_CS"/>
</dbReference>
<evidence type="ECO:0000259" key="6">
    <source>
        <dbReference type="Pfam" id="PF02826"/>
    </source>
</evidence>
<dbReference type="PANTHER" id="PTHR43761:SF1">
    <property type="entry name" value="D-ISOMER SPECIFIC 2-HYDROXYACID DEHYDROGENASE CATALYTIC DOMAIN-CONTAINING PROTEIN-RELATED"/>
    <property type="match status" value="1"/>
</dbReference>
<dbReference type="InterPro" id="IPR006139">
    <property type="entry name" value="D-isomer_2_OHA_DH_cat_dom"/>
</dbReference>
<reference evidence="7" key="2">
    <citation type="submission" date="2021-04" db="EMBL/GenBank/DDBJ databases">
        <authorList>
            <person name="Gilroy R."/>
        </authorList>
    </citation>
    <scope>NUCLEOTIDE SEQUENCE</scope>
    <source>
        <strain evidence="7">CHK192-9172</strain>
    </source>
</reference>
<evidence type="ECO:0000256" key="1">
    <source>
        <dbReference type="ARBA" id="ARBA00005854"/>
    </source>
</evidence>
<dbReference type="Pfam" id="PF02826">
    <property type="entry name" value="2-Hacid_dh_C"/>
    <property type="match status" value="1"/>
</dbReference>
<keyword evidence="2 4" id="KW-0560">Oxidoreductase</keyword>
<dbReference type="CDD" id="cd12162">
    <property type="entry name" value="2-Hacid_dh_4"/>
    <property type="match status" value="1"/>
</dbReference>
<dbReference type="InterPro" id="IPR050418">
    <property type="entry name" value="D-iso_2-hydroxyacid_DH_PdxB"/>
</dbReference>
<evidence type="ECO:0000256" key="3">
    <source>
        <dbReference type="ARBA" id="ARBA00023027"/>
    </source>
</evidence>
<reference evidence="7" key="1">
    <citation type="journal article" date="2021" name="PeerJ">
        <title>Extensive microbial diversity within the chicken gut microbiome revealed by metagenomics and culture.</title>
        <authorList>
            <person name="Gilroy R."/>
            <person name="Ravi A."/>
            <person name="Getino M."/>
            <person name="Pursley I."/>
            <person name="Horton D.L."/>
            <person name="Alikhan N.F."/>
            <person name="Baker D."/>
            <person name="Gharbi K."/>
            <person name="Hall N."/>
            <person name="Watson M."/>
            <person name="Adriaenssens E.M."/>
            <person name="Foster-Nyarko E."/>
            <person name="Jarju S."/>
            <person name="Secka A."/>
            <person name="Antonio M."/>
            <person name="Oren A."/>
            <person name="Chaudhuri R.R."/>
            <person name="La Ragione R."/>
            <person name="Hildebrand F."/>
            <person name="Pallen M.J."/>
        </authorList>
    </citation>
    <scope>NUCLEOTIDE SEQUENCE</scope>
    <source>
        <strain evidence="7">CHK192-9172</strain>
    </source>
</reference>
<comment type="caution">
    <text evidence="7">The sequence shown here is derived from an EMBL/GenBank/DDBJ whole genome shotgun (WGS) entry which is preliminary data.</text>
</comment>
<evidence type="ECO:0000256" key="2">
    <source>
        <dbReference type="ARBA" id="ARBA00023002"/>
    </source>
</evidence>
<dbReference type="PROSITE" id="PS00671">
    <property type="entry name" value="D_2_HYDROXYACID_DH_3"/>
    <property type="match status" value="1"/>
</dbReference>
<dbReference type="PROSITE" id="PS00670">
    <property type="entry name" value="D_2_HYDROXYACID_DH_2"/>
    <property type="match status" value="1"/>
</dbReference>
<dbReference type="PANTHER" id="PTHR43761">
    <property type="entry name" value="D-ISOMER SPECIFIC 2-HYDROXYACID DEHYDROGENASE FAMILY PROTEIN (AFU_ORTHOLOGUE AFUA_1G13630)"/>
    <property type="match status" value="1"/>
</dbReference>
<keyword evidence="3" id="KW-0520">NAD</keyword>
<proteinExistence type="inferred from homology"/>
<dbReference type="GO" id="GO:0051287">
    <property type="term" value="F:NAD binding"/>
    <property type="evidence" value="ECO:0007669"/>
    <property type="project" value="InterPro"/>
</dbReference>
<evidence type="ECO:0000313" key="7">
    <source>
        <dbReference type="EMBL" id="HIZ07557.1"/>
    </source>
</evidence>
<evidence type="ECO:0000313" key="8">
    <source>
        <dbReference type="Proteomes" id="UP000824024"/>
    </source>
</evidence>
<gene>
    <name evidence="7" type="ORF">IAA08_06445</name>
</gene>
<dbReference type="GO" id="GO:0016616">
    <property type="term" value="F:oxidoreductase activity, acting on the CH-OH group of donors, NAD or NADP as acceptor"/>
    <property type="evidence" value="ECO:0007669"/>
    <property type="project" value="InterPro"/>
</dbReference>
<dbReference type="SUPFAM" id="SSF52283">
    <property type="entry name" value="Formate/glycerate dehydrogenase catalytic domain-like"/>
    <property type="match status" value="1"/>
</dbReference>
<evidence type="ECO:0000259" key="5">
    <source>
        <dbReference type="Pfam" id="PF00389"/>
    </source>
</evidence>
<dbReference type="Gene3D" id="3.40.50.720">
    <property type="entry name" value="NAD(P)-binding Rossmann-like Domain"/>
    <property type="match status" value="2"/>
</dbReference>
<evidence type="ECO:0000256" key="4">
    <source>
        <dbReference type="RuleBase" id="RU003719"/>
    </source>
</evidence>
<dbReference type="Proteomes" id="UP000824024">
    <property type="component" value="Unassembled WGS sequence"/>
</dbReference>
<name>A0A9D2IFW1_9FIRM</name>
<dbReference type="FunFam" id="3.40.50.720:FF:000203">
    <property type="entry name" value="D-3-phosphoglycerate dehydrogenase (SerA)"/>
    <property type="match status" value="1"/>
</dbReference>
<protein>
    <submittedName>
        <fullName evidence="7">D-2-hydroxyacid dehydrogenase</fullName>
    </submittedName>
</protein>
<dbReference type="EMBL" id="DXCH01000181">
    <property type="protein sequence ID" value="HIZ07557.1"/>
    <property type="molecule type" value="Genomic_DNA"/>
</dbReference>
<feature type="domain" description="D-isomer specific 2-hydroxyacid dehydrogenase catalytic" evidence="5">
    <location>
        <begin position="11"/>
        <end position="311"/>
    </location>
</feature>
<dbReference type="NCBIfam" id="NF006263">
    <property type="entry name" value="PRK08410.1"/>
    <property type="match status" value="1"/>
</dbReference>
<accession>A0A9D2IFW1</accession>
<organism evidence="7 8">
    <name type="scientific">Candidatus Eubacterium avistercoris</name>
    <dbReference type="NCBI Taxonomy" id="2838567"/>
    <lineage>
        <taxon>Bacteria</taxon>
        <taxon>Bacillati</taxon>
        <taxon>Bacillota</taxon>
        <taxon>Clostridia</taxon>
        <taxon>Eubacteriales</taxon>
        <taxon>Eubacteriaceae</taxon>
        <taxon>Eubacterium</taxon>
    </lineage>
</organism>
<dbReference type="InterPro" id="IPR006140">
    <property type="entry name" value="D-isomer_DH_NAD-bd"/>
</dbReference>
<feature type="domain" description="D-isomer specific 2-hydroxyacid dehydrogenase NAD-binding" evidence="6">
    <location>
        <begin position="106"/>
        <end position="287"/>
    </location>
</feature>
<dbReference type="AlphaFoldDB" id="A0A9D2IFW1"/>
<dbReference type="SUPFAM" id="SSF51735">
    <property type="entry name" value="NAD(P)-binding Rossmann-fold domains"/>
    <property type="match status" value="1"/>
</dbReference>